<gene>
    <name evidence="9" type="ORF">D9756_010408</name>
</gene>
<dbReference type="GO" id="GO:0005506">
    <property type="term" value="F:iron ion binding"/>
    <property type="evidence" value="ECO:0007669"/>
    <property type="project" value="InterPro"/>
</dbReference>
<evidence type="ECO:0000256" key="6">
    <source>
        <dbReference type="ARBA" id="ARBA00023002"/>
    </source>
</evidence>
<accession>A0A8H5FS50</accession>
<evidence type="ECO:0000256" key="2">
    <source>
        <dbReference type="ARBA" id="ARBA00005179"/>
    </source>
</evidence>
<evidence type="ECO:0000313" key="9">
    <source>
        <dbReference type="EMBL" id="KAF5346738.1"/>
    </source>
</evidence>
<evidence type="ECO:0000256" key="5">
    <source>
        <dbReference type="ARBA" id="ARBA00022723"/>
    </source>
</evidence>
<sequence>MMAIVGLRDGLFLCLCLLVHFVYRRRQKRLLPFPPSIPGWPIVGNAFQLPLKYVHIFYRDLGRKLGSKIMYVEALGQPIIIINDPRMASDLLEKRSALSSSRPRLPMFEIIGTDQFFAILPHGDEWRNQRRMFQQYFSKRALPREQEKALEFTRKALLPNLYQTPQDFRDHISEYVGGMALSMTYGLPVKRTQDPLVKLSDDAFHAAMLASTPGKYLVNVFPFLKHLPNWLPGTQFKQDARQARKHLLRTLEEPFQAEEGTASECFVSATVEKYKNNSDYEILEPYIKKTASQVFEGASETTVVALNTFVLAMLVHPEIQLKVQDEIDFVVGTDRLPDYSHRQQLPYLTAVLKEVLRWNPVLPTGVPHLATADDVYEGYYIPKGAAIMANAYAMLHDEEVFPNPQEFNPDRFIKDGVLVEDILDPTVVATFGFGRRICPGSHIALSTLYIATASILSLFDILPAHDANNNSIEVKPEFIDALVVSEPLPFPCIRQRTILAAAGRPILILPDLMAISGLRDTLILCSSCIVIHLVYRYRRKRRIPLPPSLPGWPIVGNAFQLPMSGLYLFYQELGRNLGSKILHVDVFGNSFIVINDAAIASDLLEKRSSIYSSRPHLPMLDVIGTSAEFFGFLPYVDEWRNQRRMFHQHFSERNLPREEEKALEFARKALLPNLYQTPQDFFDHVAGYVGGVALSMTYGLPVKRRNDPLVHLSEEAINKGLSASAAPGNYWINVMPFLKHIPDWVPGAIFKQDARRFRDNLDRVMDEPYQMVQENLDKGMSSNSFVPSSLDIYKDSPDFKVYEPQIKKVAAQVFGAASETTTAALRTFIFAMLLHPDVQQKAQQEIDSVIGSDSLPDFSHRLQLPYLTAILKEVLRWNPIVPTGIPHLTTADDVYSGYYIPKGSMVFANAYAMLHDEEVFPHPKEFDPDRFIKDGVLVEDILDPAVVATFGFGRRACPGGHIAMSTLYIATASILSVFDISPARDANNNPIEPKREFFSASLVSEPFPFQCEITPRRGKDVEGLLVGNMSLEFI</sequence>
<keyword evidence="4" id="KW-0349">Heme</keyword>
<dbReference type="InterPro" id="IPR002401">
    <property type="entry name" value="Cyt_P450_E_grp-I"/>
</dbReference>
<dbReference type="PRINTS" id="PR00463">
    <property type="entry name" value="EP450I"/>
</dbReference>
<name>A0A8H5FS50_9AGAR</name>
<dbReference type="InterPro" id="IPR001128">
    <property type="entry name" value="Cyt_P450"/>
</dbReference>
<comment type="cofactor">
    <cofactor evidence="1">
        <name>heme</name>
        <dbReference type="ChEBI" id="CHEBI:30413"/>
    </cofactor>
</comment>
<dbReference type="PROSITE" id="PS00086">
    <property type="entry name" value="CYTOCHROME_P450"/>
    <property type="match status" value="2"/>
</dbReference>
<dbReference type="OrthoDB" id="1844152at2759"/>
<dbReference type="InterPro" id="IPR017972">
    <property type="entry name" value="Cyt_P450_CS"/>
</dbReference>
<proteinExistence type="inferred from homology"/>
<dbReference type="PANTHER" id="PTHR46300:SF7">
    <property type="entry name" value="P450, PUTATIVE (EUROFUNG)-RELATED"/>
    <property type="match status" value="1"/>
</dbReference>
<comment type="caution">
    <text evidence="9">The sequence shown here is derived from an EMBL/GenBank/DDBJ whole genome shotgun (WGS) entry which is preliminary data.</text>
</comment>
<dbReference type="Pfam" id="PF00067">
    <property type="entry name" value="p450"/>
    <property type="match status" value="2"/>
</dbReference>
<dbReference type="GO" id="GO:0016705">
    <property type="term" value="F:oxidoreductase activity, acting on paired donors, with incorporation or reduction of molecular oxygen"/>
    <property type="evidence" value="ECO:0007669"/>
    <property type="project" value="InterPro"/>
</dbReference>
<protein>
    <recommendedName>
        <fullName evidence="11">Cytochrome P450</fullName>
    </recommendedName>
</protein>
<dbReference type="PANTHER" id="PTHR46300">
    <property type="entry name" value="P450, PUTATIVE (EUROFUNG)-RELATED-RELATED"/>
    <property type="match status" value="1"/>
</dbReference>
<organism evidence="9 10">
    <name type="scientific">Leucocoprinus leucothites</name>
    <dbReference type="NCBI Taxonomy" id="201217"/>
    <lineage>
        <taxon>Eukaryota</taxon>
        <taxon>Fungi</taxon>
        <taxon>Dikarya</taxon>
        <taxon>Basidiomycota</taxon>
        <taxon>Agaricomycotina</taxon>
        <taxon>Agaricomycetes</taxon>
        <taxon>Agaricomycetidae</taxon>
        <taxon>Agaricales</taxon>
        <taxon>Agaricineae</taxon>
        <taxon>Agaricaceae</taxon>
        <taxon>Leucocoprinus</taxon>
    </lineage>
</organism>
<dbReference type="CDD" id="cd11065">
    <property type="entry name" value="CYP64-like"/>
    <property type="match status" value="2"/>
</dbReference>
<dbReference type="EMBL" id="JAACJO010000030">
    <property type="protein sequence ID" value="KAF5346738.1"/>
    <property type="molecule type" value="Genomic_DNA"/>
</dbReference>
<comment type="similarity">
    <text evidence="3">Belongs to the cytochrome P450 family.</text>
</comment>
<reference evidence="9 10" key="1">
    <citation type="journal article" date="2020" name="ISME J.">
        <title>Uncovering the hidden diversity of litter-decomposition mechanisms in mushroom-forming fungi.</title>
        <authorList>
            <person name="Floudas D."/>
            <person name="Bentzer J."/>
            <person name="Ahren D."/>
            <person name="Johansson T."/>
            <person name="Persson P."/>
            <person name="Tunlid A."/>
        </authorList>
    </citation>
    <scope>NUCLEOTIDE SEQUENCE [LARGE SCALE GENOMIC DNA]</scope>
    <source>
        <strain evidence="9 10">CBS 146.42</strain>
    </source>
</reference>
<keyword evidence="10" id="KW-1185">Reference proteome</keyword>
<evidence type="ECO:0000256" key="1">
    <source>
        <dbReference type="ARBA" id="ARBA00001971"/>
    </source>
</evidence>
<dbReference type="SUPFAM" id="SSF48264">
    <property type="entry name" value="Cytochrome P450"/>
    <property type="match status" value="2"/>
</dbReference>
<dbReference type="InterPro" id="IPR036396">
    <property type="entry name" value="Cyt_P450_sf"/>
</dbReference>
<evidence type="ECO:0008006" key="11">
    <source>
        <dbReference type="Google" id="ProtNLM"/>
    </source>
</evidence>
<dbReference type="GO" id="GO:0004497">
    <property type="term" value="F:monooxygenase activity"/>
    <property type="evidence" value="ECO:0007669"/>
    <property type="project" value="UniProtKB-KW"/>
</dbReference>
<comment type="pathway">
    <text evidence="2">Secondary metabolite biosynthesis.</text>
</comment>
<evidence type="ECO:0000256" key="4">
    <source>
        <dbReference type="ARBA" id="ARBA00022617"/>
    </source>
</evidence>
<evidence type="ECO:0000256" key="3">
    <source>
        <dbReference type="ARBA" id="ARBA00010617"/>
    </source>
</evidence>
<dbReference type="GO" id="GO:0020037">
    <property type="term" value="F:heme binding"/>
    <property type="evidence" value="ECO:0007669"/>
    <property type="project" value="InterPro"/>
</dbReference>
<evidence type="ECO:0000256" key="7">
    <source>
        <dbReference type="ARBA" id="ARBA00023004"/>
    </source>
</evidence>
<dbReference type="AlphaFoldDB" id="A0A8H5FS50"/>
<dbReference type="Proteomes" id="UP000559027">
    <property type="component" value="Unassembled WGS sequence"/>
</dbReference>
<keyword evidence="8" id="KW-0503">Monooxygenase</keyword>
<evidence type="ECO:0000256" key="8">
    <source>
        <dbReference type="ARBA" id="ARBA00023033"/>
    </source>
</evidence>
<keyword evidence="6" id="KW-0560">Oxidoreductase</keyword>
<dbReference type="PRINTS" id="PR00385">
    <property type="entry name" value="P450"/>
</dbReference>
<keyword evidence="7" id="KW-0408">Iron</keyword>
<keyword evidence="5" id="KW-0479">Metal-binding</keyword>
<dbReference type="InterPro" id="IPR050364">
    <property type="entry name" value="Cytochrome_P450_fung"/>
</dbReference>
<evidence type="ECO:0000313" key="10">
    <source>
        <dbReference type="Proteomes" id="UP000559027"/>
    </source>
</evidence>
<dbReference type="Gene3D" id="1.10.630.10">
    <property type="entry name" value="Cytochrome P450"/>
    <property type="match status" value="2"/>
</dbReference>